<name>A0A1V2TF45_9NOCA</name>
<evidence type="ECO:0000313" key="1">
    <source>
        <dbReference type="EMBL" id="ONM48140.1"/>
    </source>
</evidence>
<gene>
    <name evidence="1" type="ORF">B0T46_14175</name>
</gene>
<evidence type="ECO:0000313" key="2">
    <source>
        <dbReference type="Proteomes" id="UP000188836"/>
    </source>
</evidence>
<comment type="caution">
    <text evidence="1">The sequence shown here is derived from an EMBL/GenBank/DDBJ whole genome shotgun (WGS) entry which is preliminary data.</text>
</comment>
<sequence length="196" mass="21985">MGDFFERIVDLDVRAKDAQALGERTIEWMVSRGYLTREMSGERMYSLNVDEGYLPGPDWAEIVLSRGDEIPGPVAVIVGREDHIGGQGETEPESAVCPRCRTKTVIIDYPERWEADAEAWRPFAEAIGVWKRTGSASASCQACGASVPITEWEWPSGFALGTLALDFWSWPPLSDGFVVEIQRLWGHRIEHHMGKF</sequence>
<dbReference type="AlphaFoldDB" id="A0A1V2TF45"/>
<proteinExistence type="predicted"/>
<accession>A0A1V2TF45</accession>
<keyword evidence="2" id="KW-1185">Reference proteome</keyword>
<dbReference type="OrthoDB" id="3468002at2"/>
<dbReference type="Proteomes" id="UP000188836">
    <property type="component" value="Unassembled WGS sequence"/>
</dbReference>
<dbReference type="EMBL" id="MUMY01000011">
    <property type="protein sequence ID" value="ONM48140.1"/>
    <property type="molecule type" value="Genomic_DNA"/>
</dbReference>
<protein>
    <submittedName>
        <fullName evidence="1">Uncharacterized protein</fullName>
    </submittedName>
</protein>
<reference evidence="1 2" key="1">
    <citation type="journal article" date="2016" name="Antonie Van Leeuwenhoek">
        <title>Nocardia donostiensis sp. nov., isolated from human respiratory specimens.</title>
        <authorList>
            <person name="Ercibengoa M."/>
            <person name="Bell M."/>
            <person name="Marimon J.M."/>
            <person name="Humrighouse B."/>
            <person name="Klenk H.P."/>
            <person name="Potter G."/>
            <person name="Perez-Trallero E."/>
        </authorList>
    </citation>
    <scope>NUCLEOTIDE SEQUENCE [LARGE SCALE GENOMIC DNA]</scope>
    <source>
        <strain evidence="1 2">X1655</strain>
    </source>
</reference>
<dbReference type="RefSeq" id="WP_077117237.1">
    <property type="nucleotide sequence ID" value="NZ_MUKP01000012.1"/>
</dbReference>
<organism evidence="1 2">
    <name type="scientific">Nocardia donostiensis</name>
    <dbReference type="NCBI Taxonomy" id="1538463"/>
    <lineage>
        <taxon>Bacteria</taxon>
        <taxon>Bacillati</taxon>
        <taxon>Actinomycetota</taxon>
        <taxon>Actinomycetes</taxon>
        <taxon>Mycobacteriales</taxon>
        <taxon>Nocardiaceae</taxon>
        <taxon>Nocardia</taxon>
    </lineage>
</organism>